<feature type="compositionally biased region" description="Basic and acidic residues" evidence="1">
    <location>
        <begin position="347"/>
        <end position="373"/>
    </location>
</feature>
<protein>
    <submittedName>
        <fullName evidence="2">Uncharacterized protein</fullName>
    </submittedName>
</protein>
<evidence type="ECO:0000313" key="2">
    <source>
        <dbReference type="EMBL" id="CAJ1937628.1"/>
    </source>
</evidence>
<feature type="compositionally biased region" description="Basic residues" evidence="1">
    <location>
        <begin position="248"/>
        <end position="269"/>
    </location>
</feature>
<feature type="region of interest" description="Disordered" evidence="1">
    <location>
        <begin position="445"/>
        <end position="600"/>
    </location>
</feature>
<organism evidence="2 3">
    <name type="scientific">Cylindrotheca closterium</name>
    <dbReference type="NCBI Taxonomy" id="2856"/>
    <lineage>
        <taxon>Eukaryota</taxon>
        <taxon>Sar</taxon>
        <taxon>Stramenopiles</taxon>
        <taxon>Ochrophyta</taxon>
        <taxon>Bacillariophyta</taxon>
        <taxon>Bacillariophyceae</taxon>
        <taxon>Bacillariophycidae</taxon>
        <taxon>Bacillariales</taxon>
        <taxon>Bacillariaceae</taxon>
        <taxon>Cylindrotheca</taxon>
    </lineage>
</organism>
<feature type="compositionally biased region" description="Basic and acidic residues" evidence="1">
    <location>
        <begin position="667"/>
        <end position="676"/>
    </location>
</feature>
<evidence type="ECO:0000313" key="3">
    <source>
        <dbReference type="Proteomes" id="UP001295423"/>
    </source>
</evidence>
<feature type="compositionally biased region" description="Basic and acidic residues" evidence="1">
    <location>
        <begin position="861"/>
        <end position="872"/>
    </location>
</feature>
<keyword evidence="3" id="KW-1185">Reference proteome</keyword>
<accession>A0AAD2CNF7</accession>
<feature type="compositionally biased region" description="Basic and acidic residues" evidence="1">
    <location>
        <begin position="516"/>
        <end position="527"/>
    </location>
</feature>
<feature type="compositionally biased region" description="Polar residues" evidence="1">
    <location>
        <begin position="288"/>
        <end position="305"/>
    </location>
</feature>
<name>A0AAD2CNF7_9STRA</name>
<feature type="compositionally biased region" description="Polar residues" evidence="1">
    <location>
        <begin position="822"/>
        <end position="842"/>
    </location>
</feature>
<feature type="compositionally biased region" description="Polar residues" evidence="1">
    <location>
        <begin position="399"/>
        <end position="409"/>
    </location>
</feature>
<dbReference type="AlphaFoldDB" id="A0AAD2CNF7"/>
<feature type="compositionally biased region" description="Acidic residues" evidence="1">
    <location>
        <begin position="1"/>
        <end position="12"/>
    </location>
</feature>
<comment type="caution">
    <text evidence="2">The sequence shown here is derived from an EMBL/GenBank/DDBJ whole genome shotgun (WGS) entry which is preliminary data.</text>
</comment>
<feature type="region of interest" description="Disordered" evidence="1">
    <location>
        <begin position="652"/>
        <end position="707"/>
    </location>
</feature>
<gene>
    <name evidence="2" type="ORF">CYCCA115_LOCUS5739</name>
</gene>
<sequence length="1071" mass="118670">MNQLADSDDDCNFSEPSGSDVRGLPRMLSQRMVLGDGDRQTLLKADSKRSLLTKSLSRSMVKLKNTVTHKGDSEEAGEEVVSLMEYEMLKAKYHVSEGTVIQQKEEIEHLQMQLNDKDDVIDILMQRLEAKSAADANANAMTSQRSKGPPMQNKRTSSLEEIRLKKRQLERAHSLRSPRTIWNGLQALESVLNFGGRGGESGNPTTAADSQPKEPISANNEKSQLQDTKGHTQESSDDQLETEGSPKSPHRRRRQIMTKQSSKRNKRRKNSVESHNNNSETSHDDSQDLTNTPLQSEKRVLTSSAKEGMSPKDRSKSPHSRRQLLTKQSSRRNRRKNSTETGLHNNAETDAKNDNNDPAADETKEGRQNDRSQSKSPHSRRQLLTKQSSKRNNRRKSSLENAESSQFSPEATAEVTYLNITPSGQLQKYVLPPLLIMGENQHATEDATRGGSISPNNRHEKSVSKQVKGRPSRRRSDDSAPDAVRNFRRKLVGDSVNGGETRLVRKNRAQARSAKARGEMKKSDHGTSDATLPFVSPRAAARRSRRADRHESFTGDTKDDVAPGSRTSLSPKRTAPGSRTSLSPKRTAPTALPNTPIFPASMGNDFNDPGFADFFDTSKDLIVGKSQAQDGTFVASFGGSKFGTSQVINKDEQQNGRSHGMEQGGVDEVKASEHSSQEVVGASGDVQKRSNGSSHEKSGHSVSTTDTNAFSTDFSMLSFNMDGIAEEGEKPVVDLSNLNERKSSQSISILSGNAIASDEKEEELATVTSKPPDETDIPEEVITAALESLSRPESTPVSPMVAQVEKETKPTTGRGRDYLLNMNRNETLGNAQGGESSRSRSLSPGWVSPRTPSGRRKLRIKKETNSTKKEPNLNKDFLKAEFQKNVKKFVMLNDQFQQEALPDLEAEKSVDMRSISCSFSNLGDDVLEDESKRDEILGSPLSEKLPGELRQPPIPIQPPPMSSISQPLSAGAAKKAKSVRWELEQNLYRLNLIPVYDTDQKKACFYNEEEIKKFRFELFMEQHAEDFDIHSVGDDMADDILDDMSFADEIVSDEDIVDLGSFRIDSRRGSM</sequence>
<reference evidence="2" key="1">
    <citation type="submission" date="2023-08" db="EMBL/GenBank/DDBJ databases">
        <authorList>
            <person name="Audoor S."/>
            <person name="Bilcke G."/>
        </authorList>
    </citation>
    <scope>NUCLEOTIDE SEQUENCE</scope>
</reference>
<feature type="compositionally biased region" description="Basic and acidic residues" evidence="1">
    <location>
        <begin position="804"/>
        <end position="817"/>
    </location>
</feature>
<feature type="compositionally biased region" description="Polar residues" evidence="1">
    <location>
        <begin position="217"/>
        <end position="227"/>
    </location>
</feature>
<proteinExistence type="predicted"/>
<dbReference type="EMBL" id="CAKOGP040000668">
    <property type="protein sequence ID" value="CAJ1937628.1"/>
    <property type="molecule type" value="Genomic_DNA"/>
</dbReference>
<feature type="compositionally biased region" description="Polar residues" evidence="1">
    <location>
        <begin position="565"/>
        <end position="584"/>
    </location>
</feature>
<feature type="region of interest" description="Disordered" evidence="1">
    <location>
        <begin position="1"/>
        <end position="24"/>
    </location>
</feature>
<feature type="region of interest" description="Disordered" evidence="1">
    <location>
        <begin position="195"/>
        <end position="410"/>
    </location>
</feature>
<feature type="region of interest" description="Disordered" evidence="1">
    <location>
        <begin position="135"/>
        <end position="160"/>
    </location>
</feature>
<evidence type="ECO:0000256" key="1">
    <source>
        <dbReference type="SAM" id="MobiDB-lite"/>
    </source>
</evidence>
<dbReference type="Proteomes" id="UP001295423">
    <property type="component" value="Unassembled WGS sequence"/>
</dbReference>
<feature type="compositionally biased region" description="Basic residues" evidence="1">
    <location>
        <begin position="317"/>
        <end position="336"/>
    </location>
</feature>
<feature type="region of interest" description="Disordered" evidence="1">
    <location>
        <begin position="789"/>
        <end position="872"/>
    </location>
</feature>
<feature type="compositionally biased region" description="Basic residues" evidence="1">
    <location>
        <begin position="377"/>
        <end position="396"/>
    </location>
</feature>
<feature type="compositionally biased region" description="Basic and acidic residues" evidence="1">
    <location>
        <begin position="548"/>
        <end position="561"/>
    </location>
</feature>